<sequence>MRSLFIFPIFHALFLTFLIMSQGTIAQSLINETCKIFAQNDPNIDYNFCTTSLQADPASQTATLQELGKISIRLIKCNVTDTRFYIKNLMKNEKWGSYTKQCLSDCFELFSVAIPSAKKAMKYYSKKLYSDTNVQLSTILDDATTCEDGFKDKKGVVSPLTKRNGDTFQLSAIALSALNMLQTGSN</sequence>
<dbReference type="EMBL" id="CACTIH010007393">
    <property type="protein sequence ID" value="CAA3012198.1"/>
    <property type="molecule type" value="Genomic_DNA"/>
</dbReference>
<feature type="chain" id="PRO_5035764828" evidence="4">
    <location>
        <begin position="27"/>
        <end position="186"/>
    </location>
</feature>
<evidence type="ECO:0000256" key="3">
    <source>
        <dbReference type="ARBA" id="ARBA00038471"/>
    </source>
</evidence>
<dbReference type="Gene3D" id="1.20.140.40">
    <property type="entry name" value="Invertase/pectin methylesterase inhibitor family protein"/>
    <property type="match status" value="1"/>
</dbReference>
<dbReference type="InterPro" id="IPR006501">
    <property type="entry name" value="Pectinesterase_inhib_dom"/>
</dbReference>
<feature type="signal peptide" evidence="4">
    <location>
        <begin position="1"/>
        <end position="26"/>
    </location>
</feature>
<dbReference type="GO" id="GO:0005576">
    <property type="term" value="C:extracellular region"/>
    <property type="evidence" value="ECO:0007669"/>
    <property type="project" value="UniProtKB-ARBA"/>
</dbReference>
<name>A0A8S0U0S3_OLEEU</name>
<dbReference type="AlphaFoldDB" id="A0A8S0U0S3"/>
<dbReference type="PANTHER" id="PTHR35357:SF17">
    <property type="entry name" value="PECTINESTERASE INHIBITOR 12"/>
    <property type="match status" value="1"/>
</dbReference>
<dbReference type="CDD" id="cd15795">
    <property type="entry name" value="PMEI-Pla_a_1_like"/>
    <property type="match status" value="1"/>
</dbReference>
<evidence type="ECO:0000256" key="1">
    <source>
        <dbReference type="ARBA" id="ARBA00022729"/>
    </source>
</evidence>
<evidence type="ECO:0000256" key="2">
    <source>
        <dbReference type="ARBA" id="ARBA00023157"/>
    </source>
</evidence>
<evidence type="ECO:0000259" key="5">
    <source>
        <dbReference type="SMART" id="SM00856"/>
    </source>
</evidence>
<gene>
    <name evidence="6" type="ORF">OLEA9_A116059</name>
</gene>
<reference evidence="6 7" key="1">
    <citation type="submission" date="2019-12" db="EMBL/GenBank/DDBJ databases">
        <authorList>
            <person name="Alioto T."/>
            <person name="Alioto T."/>
            <person name="Gomez Garrido J."/>
        </authorList>
    </citation>
    <scope>NUCLEOTIDE SEQUENCE [LARGE SCALE GENOMIC DNA]</scope>
</reference>
<dbReference type="InterPro" id="IPR034088">
    <property type="entry name" value="Pla_a_1-like"/>
</dbReference>
<dbReference type="PANTHER" id="PTHR35357">
    <property type="entry name" value="OS02G0537100 PROTEIN"/>
    <property type="match status" value="1"/>
</dbReference>
<dbReference type="FunFam" id="1.20.140.40:FF:000002">
    <property type="entry name" value="Putative invertase inhibitor"/>
    <property type="match status" value="1"/>
</dbReference>
<comment type="caution">
    <text evidence="6">The sequence shown here is derived from an EMBL/GenBank/DDBJ whole genome shotgun (WGS) entry which is preliminary data.</text>
</comment>
<organism evidence="6 7">
    <name type="scientific">Olea europaea subsp. europaea</name>
    <dbReference type="NCBI Taxonomy" id="158383"/>
    <lineage>
        <taxon>Eukaryota</taxon>
        <taxon>Viridiplantae</taxon>
        <taxon>Streptophyta</taxon>
        <taxon>Embryophyta</taxon>
        <taxon>Tracheophyta</taxon>
        <taxon>Spermatophyta</taxon>
        <taxon>Magnoliopsida</taxon>
        <taxon>eudicotyledons</taxon>
        <taxon>Gunneridae</taxon>
        <taxon>Pentapetalae</taxon>
        <taxon>asterids</taxon>
        <taxon>lamiids</taxon>
        <taxon>Lamiales</taxon>
        <taxon>Oleaceae</taxon>
        <taxon>Oleeae</taxon>
        <taxon>Olea</taxon>
    </lineage>
</organism>
<dbReference type="Gramene" id="OE9A116059T1">
    <property type="protein sequence ID" value="OE9A116059C1"/>
    <property type="gene ID" value="OE9A116059"/>
</dbReference>
<dbReference type="NCBIfam" id="TIGR01614">
    <property type="entry name" value="PME_inhib"/>
    <property type="match status" value="1"/>
</dbReference>
<proteinExistence type="inferred from homology"/>
<keyword evidence="2" id="KW-1015">Disulfide bond</keyword>
<evidence type="ECO:0000313" key="7">
    <source>
        <dbReference type="Proteomes" id="UP000594638"/>
    </source>
</evidence>
<protein>
    <submittedName>
        <fullName evidence="6">Invertase inhibitor</fullName>
    </submittedName>
</protein>
<dbReference type="GO" id="GO:0004857">
    <property type="term" value="F:enzyme inhibitor activity"/>
    <property type="evidence" value="ECO:0007669"/>
    <property type="project" value="InterPro"/>
</dbReference>
<keyword evidence="7" id="KW-1185">Reference proteome</keyword>
<dbReference type="Proteomes" id="UP000594638">
    <property type="component" value="Unassembled WGS sequence"/>
</dbReference>
<evidence type="ECO:0000256" key="4">
    <source>
        <dbReference type="SAM" id="SignalP"/>
    </source>
</evidence>
<feature type="domain" description="Pectinesterase inhibitor" evidence="5">
    <location>
        <begin position="25"/>
        <end position="177"/>
    </location>
</feature>
<dbReference type="Pfam" id="PF04043">
    <property type="entry name" value="PMEI"/>
    <property type="match status" value="1"/>
</dbReference>
<evidence type="ECO:0000313" key="6">
    <source>
        <dbReference type="EMBL" id="CAA3012198.1"/>
    </source>
</evidence>
<dbReference type="InterPro" id="IPR035513">
    <property type="entry name" value="Invertase/methylesterase_inhib"/>
</dbReference>
<accession>A0A8S0U0S3</accession>
<comment type="similarity">
    <text evidence="3">Belongs to the PMEI family.</text>
</comment>
<dbReference type="SMART" id="SM00856">
    <property type="entry name" value="PMEI"/>
    <property type="match status" value="1"/>
</dbReference>
<dbReference type="OrthoDB" id="1915198at2759"/>
<dbReference type="SUPFAM" id="SSF101148">
    <property type="entry name" value="Plant invertase/pectin methylesterase inhibitor"/>
    <property type="match status" value="1"/>
</dbReference>
<keyword evidence="1 4" id="KW-0732">Signal</keyword>